<evidence type="ECO:0000256" key="11">
    <source>
        <dbReference type="ARBA" id="ARBA00022833"/>
    </source>
</evidence>
<dbReference type="PANTHER" id="PTHR14134:SF2">
    <property type="entry name" value="E3 UBIQUITIN-PROTEIN LIGASE RAD18"/>
    <property type="match status" value="1"/>
</dbReference>
<dbReference type="Proteomes" id="UP000261540">
    <property type="component" value="Unplaced"/>
</dbReference>
<name>A0A3B3RLG2_9TELE</name>
<accession>A0A3B3RLG2</accession>
<dbReference type="SMART" id="SM00513">
    <property type="entry name" value="SAP"/>
    <property type="match status" value="1"/>
</dbReference>
<dbReference type="FunFam" id="3.30.160.60:FF:000331">
    <property type="entry name" value="E3 ubiquitin-protein ligase RAD18"/>
    <property type="match status" value="1"/>
</dbReference>
<dbReference type="InterPro" id="IPR039577">
    <property type="entry name" value="Rad18"/>
</dbReference>
<dbReference type="GO" id="GO:0003697">
    <property type="term" value="F:single-stranded DNA binding"/>
    <property type="evidence" value="ECO:0007669"/>
    <property type="project" value="InterPro"/>
</dbReference>
<keyword evidence="10" id="KW-0833">Ubl conjugation pathway</keyword>
<dbReference type="SUPFAM" id="SSF57850">
    <property type="entry name" value="RING/U-box"/>
    <property type="match status" value="1"/>
</dbReference>
<dbReference type="InterPro" id="IPR017907">
    <property type="entry name" value="Znf_RING_CS"/>
</dbReference>
<dbReference type="EC" id="2.3.2.27" evidence="5"/>
<evidence type="ECO:0000313" key="24">
    <source>
        <dbReference type="Proteomes" id="UP000261540"/>
    </source>
</evidence>
<comment type="similarity">
    <text evidence="4">Belongs to the RAD18 family.</text>
</comment>
<evidence type="ECO:0000256" key="2">
    <source>
        <dbReference type="ARBA" id="ARBA00004123"/>
    </source>
</evidence>
<keyword evidence="24" id="KW-1185">Reference proteome</keyword>
<dbReference type="Ensembl" id="ENSPKIT00000000021.1">
    <property type="protein sequence ID" value="ENSPKIP00000019427.1"/>
    <property type="gene ID" value="ENSPKIG00000004607.1"/>
</dbReference>
<evidence type="ECO:0000256" key="13">
    <source>
        <dbReference type="ARBA" id="ARBA00023204"/>
    </source>
</evidence>
<evidence type="ECO:0000256" key="18">
    <source>
        <dbReference type="PROSITE-ProRule" id="PRU01256"/>
    </source>
</evidence>
<reference evidence="23" key="1">
    <citation type="submission" date="2025-08" db="UniProtKB">
        <authorList>
            <consortium name="Ensembl"/>
        </authorList>
    </citation>
    <scope>IDENTIFICATION</scope>
</reference>
<feature type="domain" description="SAP" evidence="21">
    <location>
        <begin position="245"/>
        <end position="279"/>
    </location>
</feature>
<dbReference type="PROSITE" id="PS50800">
    <property type="entry name" value="SAP"/>
    <property type="match status" value="1"/>
</dbReference>
<dbReference type="GO" id="GO:0006301">
    <property type="term" value="P:DNA damage tolerance"/>
    <property type="evidence" value="ECO:0007669"/>
    <property type="project" value="InterPro"/>
</dbReference>
<dbReference type="Gene3D" id="3.30.160.60">
    <property type="entry name" value="Classic Zinc Finger"/>
    <property type="match status" value="1"/>
</dbReference>
<dbReference type="PROSITE" id="PS00518">
    <property type="entry name" value="ZF_RING_1"/>
    <property type="match status" value="1"/>
</dbReference>
<dbReference type="PANTHER" id="PTHR14134">
    <property type="entry name" value="E3 UBIQUITIN-PROTEIN LIGASE RAD18"/>
    <property type="match status" value="1"/>
</dbReference>
<dbReference type="SMART" id="SM00184">
    <property type="entry name" value="RING"/>
    <property type="match status" value="1"/>
</dbReference>
<dbReference type="GO" id="GO:0097505">
    <property type="term" value="C:Rad6-Rad18 complex"/>
    <property type="evidence" value="ECO:0007669"/>
    <property type="project" value="TreeGrafter"/>
</dbReference>
<evidence type="ECO:0000256" key="15">
    <source>
        <dbReference type="ARBA" id="ARBA00031783"/>
    </source>
</evidence>
<evidence type="ECO:0000256" key="5">
    <source>
        <dbReference type="ARBA" id="ARBA00012483"/>
    </source>
</evidence>
<evidence type="ECO:0000256" key="16">
    <source>
        <dbReference type="ARBA" id="ARBA00082369"/>
    </source>
</evidence>
<keyword evidence="6" id="KW-0808">Transferase</keyword>
<sequence>MMSVVPEPDLPTNLACLKPVDALLRCPVCFDYTNIAMMTKCSHNFCSLCIRKFLSYKPQCPVCNSTATESDLRNNRILDDLVKSFKDARHKLTQTTFESPPISPKTPVSSVRRNAMKPGLSKVGGTILNHFFQKRSPTGSEQSRTPKVQKDSRQGQQNSAALVMSVKEEQVEVSAGGPMSSSAFPSSSASPNQKPAVKVECPVCNVGVPEQFINKHLDSCLSRDEKKESLRSSIVKRKPLPKLVYHLLSSQELKKRLRELHLSTQGPRVQLERRHQEFVHIYNSQCDSLSPQSGTRAFWGSVMCVLSGQRQERKDKSLLQKGGGIAGAAREGRQALSVTLCLTLMGVDAKDCMQYKYPLGFGEL</sequence>
<evidence type="ECO:0000259" key="20">
    <source>
        <dbReference type="PROSITE" id="PS50089"/>
    </source>
</evidence>
<reference evidence="23" key="2">
    <citation type="submission" date="2025-09" db="UniProtKB">
        <authorList>
            <consortium name="Ensembl"/>
        </authorList>
    </citation>
    <scope>IDENTIFICATION</scope>
</reference>
<dbReference type="GeneTree" id="ENSGT00390000011230"/>
<feature type="domain" description="UBZ4-type" evidence="22">
    <location>
        <begin position="198"/>
        <end position="225"/>
    </location>
</feature>
<evidence type="ECO:0000256" key="10">
    <source>
        <dbReference type="ARBA" id="ARBA00022786"/>
    </source>
</evidence>
<dbReference type="FunFam" id="3.30.40.10:FF:000172">
    <property type="entry name" value="E3 ubiquitin-protein ligase RAD18"/>
    <property type="match status" value="1"/>
</dbReference>
<keyword evidence="12" id="KW-0238">DNA-binding</keyword>
<dbReference type="Gene3D" id="3.30.40.10">
    <property type="entry name" value="Zinc/RING finger domain, C3HC4 (zinc finger)"/>
    <property type="match status" value="1"/>
</dbReference>
<proteinExistence type="inferred from homology"/>
<evidence type="ECO:0000256" key="3">
    <source>
        <dbReference type="ARBA" id="ARBA00004906"/>
    </source>
</evidence>
<dbReference type="Pfam" id="PF13923">
    <property type="entry name" value="zf-C3HC4_2"/>
    <property type="match status" value="1"/>
</dbReference>
<evidence type="ECO:0000256" key="19">
    <source>
        <dbReference type="SAM" id="MobiDB-lite"/>
    </source>
</evidence>
<dbReference type="InterPro" id="IPR003034">
    <property type="entry name" value="SAP_dom"/>
</dbReference>
<comment type="subcellular location">
    <subcellularLocation>
        <location evidence="2">Nucleus</location>
    </subcellularLocation>
</comment>
<evidence type="ECO:0000256" key="9">
    <source>
        <dbReference type="ARBA" id="ARBA00022771"/>
    </source>
</evidence>
<evidence type="ECO:0000259" key="21">
    <source>
        <dbReference type="PROSITE" id="PS50800"/>
    </source>
</evidence>
<keyword evidence="11" id="KW-0862">Zinc</keyword>
<keyword evidence="9 17" id="KW-0863">Zinc-finger</keyword>
<dbReference type="PROSITE" id="PS50089">
    <property type="entry name" value="ZF_RING_2"/>
    <property type="match status" value="1"/>
</dbReference>
<dbReference type="GO" id="GO:0005634">
    <property type="term" value="C:nucleus"/>
    <property type="evidence" value="ECO:0007669"/>
    <property type="project" value="UniProtKB-SubCell"/>
</dbReference>
<keyword evidence="8 18" id="KW-0227">DNA damage</keyword>
<evidence type="ECO:0000313" key="23">
    <source>
        <dbReference type="Ensembl" id="ENSPKIP00000019427.1"/>
    </source>
</evidence>
<dbReference type="Pfam" id="PF02037">
    <property type="entry name" value="SAP"/>
    <property type="match status" value="1"/>
</dbReference>
<evidence type="ECO:0000256" key="14">
    <source>
        <dbReference type="ARBA" id="ARBA00023242"/>
    </source>
</evidence>
<dbReference type="SMART" id="SM00734">
    <property type="entry name" value="ZnF_Rad18"/>
    <property type="match status" value="1"/>
</dbReference>
<dbReference type="InterPro" id="IPR013083">
    <property type="entry name" value="Znf_RING/FYVE/PHD"/>
</dbReference>
<dbReference type="GO" id="GO:0008270">
    <property type="term" value="F:zinc ion binding"/>
    <property type="evidence" value="ECO:0007669"/>
    <property type="project" value="UniProtKB-KW"/>
</dbReference>
<evidence type="ECO:0000256" key="12">
    <source>
        <dbReference type="ARBA" id="ARBA00023125"/>
    </source>
</evidence>
<feature type="compositionally biased region" description="Low complexity" evidence="19">
    <location>
        <begin position="174"/>
        <end position="191"/>
    </location>
</feature>
<evidence type="ECO:0000256" key="6">
    <source>
        <dbReference type="ARBA" id="ARBA00022679"/>
    </source>
</evidence>
<feature type="region of interest" description="Disordered" evidence="19">
    <location>
        <begin position="93"/>
        <end position="113"/>
    </location>
</feature>
<comment type="catalytic activity">
    <reaction evidence="1">
        <text>S-ubiquitinyl-[E2 ubiquitin-conjugating enzyme]-L-cysteine + [acceptor protein]-L-lysine = [E2 ubiquitin-conjugating enzyme]-L-cysteine + N(6)-ubiquitinyl-[acceptor protein]-L-lysine.</text>
        <dbReference type="EC" id="2.3.2.27"/>
    </reaction>
</comment>
<dbReference type="InterPro" id="IPR001841">
    <property type="entry name" value="Znf_RING"/>
</dbReference>
<keyword evidence="14" id="KW-0539">Nucleus</keyword>
<evidence type="ECO:0000259" key="22">
    <source>
        <dbReference type="PROSITE" id="PS51908"/>
    </source>
</evidence>
<evidence type="ECO:0000256" key="17">
    <source>
        <dbReference type="PROSITE-ProRule" id="PRU00175"/>
    </source>
</evidence>
<evidence type="ECO:0000256" key="8">
    <source>
        <dbReference type="ARBA" id="ARBA00022763"/>
    </source>
</evidence>
<comment type="pathway">
    <text evidence="3">Protein modification; protein ubiquitination.</text>
</comment>
<dbReference type="CDD" id="cd16529">
    <property type="entry name" value="RING-HC_RAD18"/>
    <property type="match status" value="1"/>
</dbReference>
<organism evidence="23 24">
    <name type="scientific">Paramormyrops kingsleyae</name>
    <dbReference type="NCBI Taxonomy" id="1676925"/>
    <lineage>
        <taxon>Eukaryota</taxon>
        <taxon>Metazoa</taxon>
        <taxon>Chordata</taxon>
        <taxon>Craniata</taxon>
        <taxon>Vertebrata</taxon>
        <taxon>Euteleostomi</taxon>
        <taxon>Actinopterygii</taxon>
        <taxon>Neopterygii</taxon>
        <taxon>Teleostei</taxon>
        <taxon>Osteoglossocephala</taxon>
        <taxon>Osteoglossomorpha</taxon>
        <taxon>Osteoglossiformes</taxon>
        <taxon>Mormyridae</taxon>
        <taxon>Paramormyrops</taxon>
    </lineage>
</organism>
<dbReference type="UniPathway" id="UPA00143"/>
<dbReference type="GO" id="GO:0006513">
    <property type="term" value="P:protein monoubiquitination"/>
    <property type="evidence" value="ECO:0007669"/>
    <property type="project" value="InterPro"/>
</dbReference>
<protein>
    <recommendedName>
        <fullName evidence="5">RING-type E3 ubiquitin transferase</fullName>
        <ecNumber evidence="5">2.3.2.27</ecNumber>
    </recommendedName>
    <alternativeName>
        <fullName evidence="15 16">RING-type E3 ubiquitin transferase RAD18</fullName>
    </alternativeName>
</protein>
<evidence type="ECO:0000256" key="4">
    <source>
        <dbReference type="ARBA" id="ARBA00009506"/>
    </source>
</evidence>
<dbReference type="STRING" id="1676925.ENSPKIP00000019427"/>
<feature type="region of interest" description="Disordered" evidence="19">
    <location>
        <begin position="133"/>
        <end position="192"/>
    </location>
</feature>
<dbReference type="GO" id="GO:0061630">
    <property type="term" value="F:ubiquitin protein ligase activity"/>
    <property type="evidence" value="ECO:0007669"/>
    <property type="project" value="UniProtKB-EC"/>
</dbReference>
<dbReference type="PROSITE" id="PS51908">
    <property type="entry name" value="ZF_UBZ4"/>
    <property type="match status" value="1"/>
</dbReference>
<dbReference type="AlphaFoldDB" id="A0A3B3RLG2"/>
<evidence type="ECO:0000256" key="1">
    <source>
        <dbReference type="ARBA" id="ARBA00000900"/>
    </source>
</evidence>
<feature type="domain" description="RING-type" evidence="20">
    <location>
        <begin position="26"/>
        <end position="64"/>
    </location>
</feature>
<dbReference type="InterPro" id="IPR006642">
    <property type="entry name" value="Rad18_UBZ4"/>
</dbReference>
<evidence type="ECO:0000256" key="7">
    <source>
        <dbReference type="ARBA" id="ARBA00022723"/>
    </source>
</evidence>
<keyword evidence="7" id="KW-0479">Metal-binding</keyword>
<feature type="compositionally biased region" description="Polar residues" evidence="19">
    <location>
        <begin position="135"/>
        <end position="146"/>
    </location>
</feature>
<keyword evidence="13 18" id="KW-0234">DNA repair</keyword>
<dbReference type="GO" id="GO:0006281">
    <property type="term" value="P:DNA repair"/>
    <property type="evidence" value="ECO:0007669"/>
    <property type="project" value="UniProtKB-KW"/>
</dbReference>